<sequence>MYQLASLNGDILYRYRAILKLLSDIELEKTTLKFIWNQKRARIAKSILGQKNKAEGIMLPDFKVYYKATVTKTAWYWYQNRDIGQWNRTEPLEIIPHIYNPLIFDKPDKNKKWGKDSLFNKWCWENWLAICRKLKLDPFLTPYTKINSRWIKDLNARPKTIKTLGENLGNTIQDIGMGKDFMTKTPKAMATKTEIDKWDLIKLKSFCTAKETTIRVNRHPTEWENIFAIYSSDKGLISRIYKELKHIYKKKNKQPHQKVGKGYEQTLLKRRHLCSQQTHEKMLIITGHQKNANQNHNQIPSHTS</sequence>
<dbReference type="GeneTree" id="ENSGT01150000287003"/>
<dbReference type="PANTHER" id="PTHR19446">
    <property type="entry name" value="REVERSE TRANSCRIPTASES"/>
    <property type="match status" value="1"/>
</dbReference>
<dbReference type="Ensembl" id="ENSMNET00000056646.1">
    <property type="protein sequence ID" value="ENSMNEP00000032213.1"/>
    <property type="gene ID" value="ENSMNEG00000039456.1"/>
</dbReference>
<proteinExistence type="predicted"/>
<evidence type="ECO:0000313" key="2">
    <source>
        <dbReference type="Proteomes" id="UP000233120"/>
    </source>
</evidence>
<keyword evidence="2" id="KW-1185">Reference proteome</keyword>
<dbReference type="Bgee" id="ENSMNEG00000039456">
    <property type="expression patterns" value="Expressed in liver and 7 other cell types or tissues"/>
</dbReference>
<organism evidence="1 2">
    <name type="scientific">Macaca nemestrina</name>
    <name type="common">Pig-tailed macaque</name>
    <dbReference type="NCBI Taxonomy" id="9545"/>
    <lineage>
        <taxon>Eukaryota</taxon>
        <taxon>Metazoa</taxon>
        <taxon>Chordata</taxon>
        <taxon>Craniata</taxon>
        <taxon>Vertebrata</taxon>
        <taxon>Euteleostomi</taxon>
        <taxon>Mammalia</taxon>
        <taxon>Eutheria</taxon>
        <taxon>Euarchontoglires</taxon>
        <taxon>Primates</taxon>
        <taxon>Haplorrhini</taxon>
        <taxon>Catarrhini</taxon>
        <taxon>Cercopithecidae</taxon>
        <taxon>Cercopithecinae</taxon>
        <taxon>Macaca</taxon>
    </lineage>
</organism>
<name>A0A2K6D8G5_MACNE</name>
<evidence type="ECO:0000313" key="1">
    <source>
        <dbReference type="Ensembl" id="ENSMNEP00000032213.1"/>
    </source>
</evidence>
<dbReference type="AlphaFoldDB" id="A0A2K6D8G5"/>
<reference evidence="1" key="2">
    <citation type="submission" date="2025-09" db="UniProtKB">
        <authorList>
            <consortium name="Ensembl"/>
        </authorList>
    </citation>
    <scope>IDENTIFICATION</scope>
</reference>
<reference evidence="1" key="1">
    <citation type="submission" date="2025-08" db="UniProtKB">
        <authorList>
            <consortium name="Ensembl"/>
        </authorList>
    </citation>
    <scope>IDENTIFICATION</scope>
</reference>
<accession>A0A2K6D8G5</accession>
<dbReference type="OMA" id="FRTRFYS"/>
<protein>
    <submittedName>
        <fullName evidence="1">Uncharacterized protein</fullName>
    </submittedName>
</protein>
<dbReference type="STRING" id="9545.ENSMNEP00000032213"/>
<dbReference type="Proteomes" id="UP000233120">
    <property type="component" value="Unassembled WGS sequence"/>
</dbReference>